<dbReference type="OMA" id="RDCPDWL"/>
<proteinExistence type="predicted"/>
<accession>A0A0P1B3J9</accession>
<dbReference type="STRING" id="4781.A0A0P1B3J9"/>
<dbReference type="InterPro" id="IPR017920">
    <property type="entry name" value="COMM"/>
</dbReference>
<dbReference type="Pfam" id="PF21672">
    <property type="entry name" value="COMM_HN"/>
    <property type="match status" value="1"/>
</dbReference>
<dbReference type="PROSITE" id="PS51269">
    <property type="entry name" value="COMM"/>
    <property type="match status" value="1"/>
</dbReference>
<protein>
    <recommendedName>
        <fullName evidence="1">COMM domain-containing protein</fullName>
    </recommendedName>
</protein>
<evidence type="ECO:0000259" key="1">
    <source>
        <dbReference type="PROSITE" id="PS51269"/>
    </source>
</evidence>
<name>A0A0P1B3J9_PLAHL</name>
<dbReference type="OrthoDB" id="284322at2759"/>
<evidence type="ECO:0000313" key="3">
    <source>
        <dbReference type="Proteomes" id="UP000054928"/>
    </source>
</evidence>
<dbReference type="AlphaFoldDB" id="A0A0P1B3J9"/>
<sequence>MVREACVKFRFCGGLEPPDWVLAELPLLSGEQSKVTPENVIAMCEAIGSDITKQDVNEAQDLFTKAADAKATVALLRFILTHAAKFNIESVDLVKELEQLGMHYLVAEAIAKSYEDLRKCIRDQQRLQRFQFPGIQQVEWKVEDSSKVTLNLTLDQSVIECNLATKSPSHELCFDMSKNKFLALYEELSQAQLMLQKLSSHQD</sequence>
<evidence type="ECO:0000313" key="2">
    <source>
        <dbReference type="EMBL" id="CEG49325.1"/>
    </source>
</evidence>
<dbReference type="Proteomes" id="UP000054928">
    <property type="component" value="Unassembled WGS sequence"/>
</dbReference>
<dbReference type="GeneID" id="36402150"/>
<dbReference type="PANTHER" id="PTHR16231:SF4">
    <property type="entry name" value="COMM DOMAIN-CONTAINING PROTEIN 4"/>
    <property type="match status" value="1"/>
</dbReference>
<reference evidence="3" key="1">
    <citation type="submission" date="2014-09" db="EMBL/GenBank/DDBJ databases">
        <authorList>
            <person name="Sharma Rahul"/>
            <person name="Thines Marco"/>
        </authorList>
    </citation>
    <scope>NUCLEOTIDE SEQUENCE [LARGE SCALE GENOMIC DNA]</scope>
</reference>
<dbReference type="InterPro" id="IPR047155">
    <property type="entry name" value="COMMD4/6/7/8"/>
</dbReference>
<dbReference type="PANTHER" id="PTHR16231">
    <property type="entry name" value="COMM DOMAIN-CONTAINING PROTEIN 4-8 FAMILY MEMBER"/>
    <property type="match status" value="1"/>
</dbReference>
<dbReference type="EMBL" id="CCYD01003042">
    <property type="protein sequence ID" value="CEG49325.1"/>
    <property type="molecule type" value="Genomic_DNA"/>
</dbReference>
<organism evidence="2 3">
    <name type="scientific">Plasmopara halstedii</name>
    <name type="common">Downy mildew of sunflower</name>
    <dbReference type="NCBI Taxonomy" id="4781"/>
    <lineage>
        <taxon>Eukaryota</taxon>
        <taxon>Sar</taxon>
        <taxon>Stramenopiles</taxon>
        <taxon>Oomycota</taxon>
        <taxon>Peronosporomycetes</taxon>
        <taxon>Peronosporales</taxon>
        <taxon>Peronosporaceae</taxon>
        <taxon>Plasmopara</taxon>
    </lineage>
</organism>
<feature type="domain" description="COMM" evidence="1">
    <location>
        <begin position="134"/>
        <end position="199"/>
    </location>
</feature>
<keyword evidence="3" id="KW-1185">Reference proteome</keyword>
<dbReference type="RefSeq" id="XP_024585694.1">
    <property type="nucleotide sequence ID" value="XM_024720502.1"/>
</dbReference>